<dbReference type="AlphaFoldDB" id="D1AYV6"/>
<dbReference type="Gene3D" id="3.50.50.60">
    <property type="entry name" value="FAD/NAD(P)-binding domain"/>
    <property type="match status" value="2"/>
</dbReference>
<name>D1AYV6_STRM9</name>
<dbReference type="PANTHER" id="PTHR42842:SF3">
    <property type="entry name" value="FAD_NAD(P)-BINDING OXIDOREDUCTASE FAMILY PROTEIN"/>
    <property type="match status" value="1"/>
</dbReference>
<dbReference type="PANTHER" id="PTHR42842">
    <property type="entry name" value="FAD/NAD(P)-BINDING OXIDOREDUCTASE"/>
    <property type="match status" value="1"/>
</dbReference>
<gene>
    <name evidence="2" type="ordered locus">Smon_1017</name>
</gene>
<dbReference type="InterPro" id="IPR049516">
    <property type="entry name" value="FAD-depend_C"/>
</dbReference>
<dbReference type="Pfam" id="PF21688">
    <property type="entry name" value="FAD-depend_C"/>
    <property type="match status" value="1"/>
</dbReference>
<dbReference type="Proteomes" id="UP000002072">
    <property type="component" value="Chromosome"/>
</dbReference>
<evidence type="ECO:0000259" key="1">
    <source>
        <dbReference type="Pfam" id="PF21688"/>
    </source>
</evidence>
<dbReference type="InterPro" id="IPR036188">
    <property type="entry name" value="FAD/NAD-bd_sf"/>
</dbReference>
<dbReference type="PIRSF" id="PIRSF038984">
    <property type="entry name" value="FAD_binding_protein"/>
    <property type="match status" value="1"/>
</dbReference>
<dbReference type="OrthoDB" id="9772594at2"/>
<dbReference type="GeneID" id="29673352"/>
<dbReference type="STRING" id="519441.Smon_1017"/>
<accession>D1AYV6</accession>
<dbReference type="EMBL" id="CP001779">
    <property type="protein sequence ID" value="ACZ01482.1"/>
    <property type="molecule type" value="Genomic_DNA"/>
</dbReference>
<dbReference type="SUPFAM" id="SSF51905">
    <property type="entry name" value="FAD/NAD(P)-binding domain"/>
    <property type="match status" value="1"/>
</dbReference>
<reference evidence="2 3" key="1">
    <citation type="journal article" date="2009" name="Stand. Genomic Sci.">
        <title>Complete genome sequence of Streptobacillus moniliformis type strain (9901T).</title>
        <authorList>
            <person name="Nolan M."/>
            <person name="Gronow S."/>
            <person name="Lapidus A."/>
            <person name="Ivanova N."/>
            <person name="Copeland A."/>
            <person name="Lucas S."/>
            <person name="Del Rio T.G."/>
            <person name="Chen F."/>
            <person name="Tice H."/>
            <person name="Pitluck S."/>
            <person name="Cheng J.F."/>
            <person name="Sims D."/>
            <person name="Meincke L."/>
            <person name="Bruce D."/>
            <person name="Goodwin L."/>
            <person name="Brettin T."/>
            <person name="Han C."/>
            <person name="Detter J.C."/>
            <person name="Ovchinikova G."/>
            <person name="Pati A."/>
            <person name="Mavromatis K."/>
            <person name="Mikhailova N."/>
            <person name="Chen A."/>
            <person name="Palaniappan K."/>
            <person name="Land M."/>
            <person name="Hauser L."/>
            <person name="Chang Y.J."/>
            <person name="Jeffries C.D."/>
            <person name="Rohde M."/>
            <person name="Sproer C."/>
            <person name="Goker M."/>
            <person name="Bristow J."/>
            <person name="Eisen J.A."/>
            <person name="Markowitz V."/>
            <person name="Hugenholtz P."/>
            <person name="Kyrpides N.C."/>
            <person name="Klenk H.P."/>
            <person name="Chain P."/>
        </authorList>
    </citation>
    <scope>NUCLEOTIDE SEQUENCE [LARGE SCALE GENOMIC DNA]</scope>
    <source>
        <strain evidence="3">ATCC 14647 / DSM 12112 / NCTC 10651 / 9901</strain>
    </source>
</reference>
<dbReference type="InterPro" id="IPR028348">
    <property type="entry name" value="FAD-binding_protein"/>
</dbReference>
<feature type="domain" description="FAD-dependent protein C-terminal" evidence="1">
    <location>
        <begin position="283"/>
        <end position="475"/>
    </location>
</feature>
<organism evidence="2 3">
    <name type="scientific">Streptobacillus moniliformis (strain ATCC 14647 / DSM 12112 / NCTC 10651 / 9901)</name>
    <dbReference type="NCBI Taxonomy" id="519441"/>
    <lineage>
        <taxon>Bacteria</taxon>
        <taxon>Fusobacteriati</taxon>
        <taxon>Fusobacteriota</taxon>
        <taxon>Fusobacteriia</taxon>
        <taxon>Fusobacteriales</taxon>
        <taxon>Leptotrichiaceae</taxon>
        <taxon>Streptobacillus</taxon>
    </lineage>
</organism>
<proteinExistence type="predicted"/>
<dbReference type="eggNOG" id="COG2509">
    <property type="taxonomic scope" value="Bacteria"/>
</dbReference>
<protein>
    <submittedName>
        <fullName evidence="2">Uncharacterized dehydrogenase</fullName>
    </submittedName>
</protein>
<evidence type="ECO:0000313" key="3">
    <source>
        <dbReference type="Proteomes" id="UP000002072"/>
    </source>
</evidence>
<dbReference type="HOGENOM" id="CLU_028644_3_0_0"/>
<dbReference type="RefSeq" id="WP_012859030.1">
    <property type="nucleotide sequence ID" value="NC_013515.1"/>
</dbReference>
<sequence>MLRITNIKVDIIHNEEDIRKEMKLILKDNEINNFKITGKAIDARNKNNIKYVYTIDFDSNDEVYSNVEKYKNVSIVEEYVYPQQIIEKYNGKRPVVIGTGPAGMLAALILAKANLKPIILERGKEVKERVEDVYTFFETGKLDEESNVQYGEGGAGTFSDGKLTTNTHNVRIKKVVDELIEAGADESISYISKPHLGTDELVKIVENIRKKVISLGGEYRFRNKFVNYALKNSKLYSLKVLDLDKKEEYELETDYAILAIGHSARDTFEMLNENKIDISKKVFSVGVRIEHKQKLINEVQYGKNADLLPPAEYKLNVRASTGRGAYTFCMCPGGVVVPSSSEKNRLVINGMSYSKRDLENANSAVLVNVTPDDLGEGNLAGMYFQRELEEKAFIMGGSDYKAPVQLVQDFIKNVKSSKIGNVKPSYSIGYKLCNLNDLFPDFISLTLREAFPKFDNKIHGFAGKDAIITGIESRTSSPIRINRDDRYNSSVVGLIPCGEGAGYAGGIMSAAVDGIRCAEAIINTILEGNLED</sequence>
<evidence type="ECO:0000313" key="2">
    <source>
        <dbReference type="EMBL" id="ACZ01482.1"/>
    </source>
</evidence>
<dbReference type="Gene3D" id="3.30.70.2700">
    <property type="match status" value="1"/>
</dbReference>
<keyword evidence="3" id="KW-1185">Reference proteome</keyword>
<dbReference type="KEGG" id="smf:Smon_1017"/>